<dbReference type="EMBL" id="CAFZ01000107">
    <property type="protein sequence ID" value="CCA71144.1"/>
    <property type="molecule type" value="Genomic_DNA"/>
</dbReference>
<dbReference type="Proteomes" id="UP000007148">
    <property type="component" value="Unassembled WGS sequence"/>
</dbReference>
<comment type="caution">
    <text evidence="1">The sequence shown here is derived from an EMBL/GenBank/DDBJ whole genome shotgun (WGS) entry which is preliminary data.</text>
</comment>
<protein>
    <submittedName>
        <fullName evidence="1">Uncharacterized protein</fullName>
    </submittedName>
</protein>
<name>G4TIK0_SERID</name>
<sequence>MDIRYYDPYIQQLIRLHAGHLTHLNIVGCDRLGDDLRPLLQDIAPDLKHLEFLGMLNMDYTTQEQLFKRLAALKCLRTTLKFLHMSIDREPSWLLGTVPRIETLFPKLRVILLFEQGGFIRQDVTEDWIIWKEAIFDLLQWQVLEDSIESLLGDFPLAKGGVVLS</sequence>
<accession>G4TIK0</accession>
<evidence type="ECO:0000313" key="1">
    <source>
        <dbReference type="EMBL" id="CCA71144.1"/>
    </source>
</evidence>
<organism evidence="1 2">
    <name type="scientific">Serendipita indica (strain DSM 11827)</name>
    <name type="common">Root endophyte fungus</name>
    <name type="synonym">Piriformospora indica</name>
    <dbReference type="NCBI Taxonomy" id="1109443"/>
    <lineage>
        <taxon>Eukaryota</taxon>
        <taxon>Fungi</taxon>
        <taxon>Dikarya</taxon>
        <taxon>Basidiomycota</taxon>
        <taxon>Agaricomycotina</taxon>
        <taxon>Agaricomycetes</taxon>
        <taxon>Sebacinales</taxon>
        <taxon>Serendipitaceae</taxon>
        <taxon>Serendipita</taxon>
    </lineage>
</organism>
<dbReference type="HOGENOM" id="CLU_1533161_0_0_1"/>
<gene>
    <name evidence="1" type="ORF">PIIN_05079</name>
</gene>
<keyword evidence="2" id="KW-1185">Reference proteome</keyword>
<reference evidence="1 2" key="1">
    <citation type="journal article" date="2011" name="PLoS Pathog.">
        <title>Endophytic Life Strategies Decoded by Genome and Transcriptome Analyses of the Mutualistic Root Symbiont Piriformospora indica.</title>
        <authorList>
            <person name="Zuccaro A."/>
            <person name="Lahrmann U."/>
            <person name="Guldener U."/>
            <person name="Langen G."/>
            <person name="Pfiffi S."/>
            <person name="Biedenkopf D."/>
            <person name="Wong P."/>
            <person name="Samans B."/>
            <person name="Grimm C."/>
            <person name="Basiewicz M."/>
            <person name="Murat C."/>
            <person name="Martin F."/>
            <person name="Kogel K.H."/>
        </authorList>
    </citation>
    <scope>NUCLEOTIDE SEQUENCE [LARGE SCALE GENOMIC DNA]</scope>
    <source>
        <strain evidence="1 2">DSM 11827</strain>
    </source>
</reference>
<dbReference type="AlphaFoldDB" id="G4TIK0"/>
<evidence type="ECO:0000313" key="2">
    <source>
        <dbReference type="Proteomes" id="UP000007148"/>
    </source>
</evidence>
<proteinExistence type="predicted"/>
<dbReference type="InParanoid" id="G4TIK0"/>